<sequence>MRRAMPKSATRASMWASRSTLLDFMSRWMMCGMQLWCRKHSPRAAPRATRFRRSHGSWSPIFCWCRASSRLPWVMYSYTSSRSSPTLQ</sequence>
<reference evidence="1" key="2">
    <citation type="journal article" date="2015" name="Data Brief">
        <title>Shoot transcriptome of the giant reed, Arundo donax.</title>
        <authorList>
            <person name="Barrero R.A."/>
            <person name="Guerrero F.D."/>
            <person name="Moolhuijzen P."/>
            <person name="Goolsby J.A."/>
            <person name="Tidwell J."/>
            <person name="Bellgard S.E."/>
            <person name="Bellgard M.I."/>
        </authorList>
    </citation>
    <scope>NUCLEOTIDE SEQUENCE</scope>
    <source>
        <tissue evidence="1">Shoot tissue taken approximately 20 cm above the soil surface</tissue>
    </source>
</reference>
<evidence type="ECO:0000313" key="1">
    <source>
        <dbReference type="EMBL" id="JAE38120.1"/>
    </source>
</evidence>
<reference evidence="1" key="1">
    <citation type="submission" date="2014-09" db="EMBL/GenBank/DDBJ databases">
        <authorList>
            <person name="Magalhaes I.L.F."/>
            <person name="Oliveira U."/>
            <person name="Santos F.R."/>
            <person name="Vidigal T.H.D.A."/>
            <person name="Brescovit A.D."/>
            <person name="Santos A.J."/>
        </authorList>
    </citation>
    <scope>NUCLEOTIDE SEQUENCE</scope>
    <source>
        <tissue evidence="1">Shoot tissue taken approximately 20 cm above the soil surface</tissue>
    </source>
</reference>
<name>A0A0A9HLY1_ARUDO</name>
<dbReference type="EMBL" id="GBRH01159776">
    <property type="protein sequence ID" value="JAE38120.1"/>
    <property type="molecule type" value="Transcribed_RNA"/>
</dbReference>
<protein>
    <submittedName>
        <fullName evidence="1">Uncharacterized protein</fullName>
    </submittedName>
</protein>
<dbReference type="AlphaFoldDB" id="A0A0A9HLY1"/>
<accession>A0A0A9HLY1</accession>
<organism evidence="1">
    <name type="scientific">Arundo donax</name>
    <name type="common">Giant reed</name>
    <name type="synonym">Donax arundinaceus</name>
    <dbReference type="NCBI Taxonomy" id="35708"/>
    <lineage>
        <taxon>Eukaryota</taxon>
        <taxon>Viridiplantae</taxon>
        <taxon>Streptophyta</taxon>
        <taxon>Embryophyta</taxon>
        <taxon>Tracheophyta</taxon>
        <taxon>Spermatophyta</taxon>
        <taxon>Magnoliopsida</taxon>
        <taxon>Liliopsida</taxon>
        <taxon>Poales</taxon>
        <taxon>Poaceae</taxon>
        <taxon>PACMAD clade</taxon>
        <taxon>Arundinoideae</taxon>
        <taxon>Arundineae</taxon>
        <taxon>Arundo</taxon>
    </lineage>
</organism>
<proteinExistence type="predicted"/>